<feature type="region of interest" description="Disordered" evidence="1">
    <location>
        <begin position="375"/>
        <end position="394"/>
    </location>
</feature>
<evidence type="ECO:0000313" key="4">
    <source>
        <dbReference type="Proteomes" id="UP000216998"/>
    </source>
</evidence>
<keyword evidence="4" id="KW-1185">Reference proteome</keyword>
<evidence type="ECO:0000313" key="3">
    <source>
        <dbReference type="EMBL" id="OYQ37485.1"/>
    </source>
</evidence>
<dbReference type="AlphaFoldDB" id="A0A255Z9C1"/>
<organism evidence="3 4">
    <name type="scientific">Niveispirillum lacus</name>
    <dbReference type="NCBI Taxonomy" id="1981099"/>
    <lineage>
        <taxon>Bacteria</taxon>
        <taxon>Pseudomonadati</taxon>
        <taxon>Pseudomonadota</taxon>
        <taxon>Alphaproteobacteria</taxon>
        <taxon>Rhodospirillales</taxon>
        <taxon>Azospirillaceae</taxon>
        <taxon>Niveispirillum</taxon>
    </lineage>
</organism>
<feature type="transmembrane region" description="Helical" evidence="2">
    <location>
        <begin position="149"/>
        <end position="166"/>
    </location>
</feature>
<keyword evidence="2" id="KW-1133">Transmembrane helix</keyword>
<gene>
    <name evidence="3" type="ORF">CHU95_01060</name>
</gene>
<feature type="transmembrane region" description="Helical" evidence="2">
    <location>
        <begin position="115"/>
        <end position="137"/>
    </location>
</feature>
<protein>
    <submittedName>
        <fullName evidence="3">Uncharacterized protein</fullName>
    </submittedName>
</protein>
<feature type="transmembrane region" description="Helical" evidence="2">
    <location>
        <begin position="186"/>
        <end position="208"/>
    </location>
</feature>
<dbReference type="RefSeq" id="WP_094452856.1">
    <property type="nucleotide sequence ID" value="NZ_NOXU01000014.1"/>
</dbReference>
<accession>A0A255Z9C1</accession>
<dbReference type="Proteomes" id="UP000216998">
    <property type="component" value="Unassembled WGS sequence"/>
</dbReference>
<keyword evidence="2" id="KW-0812">Transmembrane</keyword>
<feature type="transmembrane region" description="Helical" evidence="2">
    <location>
        <begin position="21"/>
        <end position="44"/>
    </location>
</feature>
<name>A0A255Z9C1_9PROT</name>
<comment type="caution">
    <text evidence="3">The sequence shown here is derived from an EMBL/GenBank/DDBJ whole genome shotgun (WGS) entry which is preliminary data.</text>
</comment>
<evidence type="ECO:0000256" key="2">
    <source>
        <dbReference type="SAM" id="Phobius"/>
    </source>
</evidence>
<reference evidence="3 4" key="1">
    <citation type="submission" date="2017-07" db="EMBL/GenBank/DDBJ databases">
        <title>Niveispirillum cyanobacteriorum sp. nov., isolated from cyanobacterial aggregates in a eutrophic lake.</title>
        <authorList>
            <person name="Cai H."/>
        </authorList>
    </citation>
    <scope>NUCLEOTIDE SEQUENCE [LARGE SCALE GENOMIC DNA]</scope>
    <source>
        <strain evidence="4">TH1-14</strain>
    </source>
</reference>
<feature type="transmembrane region" description="Helical" evidence="2">
    <location>
        <begin position="64"/>
        <end position="84"/>
    </location>
</feature>
<feature type="compositionally biased region" description="Low complexity" evidence="1">
    <location>
        <begin position="381"/>
        <end position="394"/>
    </location>
</feature>
<feature type="transmembrane region" description="Helical" evidence="2">
    <location>
        <begin position="228"/>
        <end position="249"/>
    </location>
</feature>
<dbReference type="EMBL" id="NOXU01000014">
    <property type="protein sequence ID" value="OYQ37485.1"/>
    <property type="molecule type" value="Genomic_DNA"/>
</dbReference>
<keyword evidence="2" id="KW-0472">Membrane</keyword>
<sequence>MTQNSPRWDNLRKAAREALTLHLAFKVAFGFLTSVALGYFSVVWYCLAEGVPVFDMLEATGSGVFLISSLAWLVLLAIALILLVPGMARLLDSGHHHPDPNAEAKVVERRNHFRWLLAVVPGAVAYSCIVMPMFIAATDHPGAKTWMDFARLGYVLLVCVALFDSANSVRRSADSRGIWREVRTGWGYLLGMNAVTMFSMFIYTRVAIELLSGFYRSSPDWGDIPTKLLLAGLPILPGMFLVFLSGWAVRRRAGDVVLAVIGVTLCCVLFWPTAPHVVERMLNFFSIGGGRVVALWVDGGTVCSRFPDMLPAGACPSGTLDADRIRLKPLPLALRGKDAYLLWLDGGPKQPKDGDDTRRTMIAIPRADVHEVEYLRDGSDQAEPSSESQAPSSP</sequence>
<evidence type="ECO:0000256" key="1">
    <source>
        <dbReference type="SAM" id="MobiDB-lite"/>
    </source>
</evidence>
<proteinExistence type="predicted"/>
<feature type="transmembrane region" description="Helical" evidence="2">
    <location>
        <begin position="256"/>
        <end position="274"/>
    </location>
</feature>